<dbReference type="KEGG" id="pgri:PgNI_08717"/>
<gene>
    <name evidence="2" type="ORF">PgNI_08717</name>
</gene>
<evidence type="ECO:0000313" key="2">
    <source>
        <dbReference type="RefSeq" id="XP_030979076.1"/>
    </source>
</evidence>
<dbReference type="AlphaFoldDB" id="A0A6P8AVX6"/>
<sequence length="106" mass="11510">MAGQAINAFVSVKTEAGSLVICEKSHPASKKMYWVTRSVKIMRRVPRKILVGEEDQLGDMSTVSRCPTQCPASLPVILHILNVENQQLINPSAVDMTIPALHGAGK</sequence>
<keyword evidence="1" id="KW-1185">Reference proteome</keyword>
<dbReference type="RefSeq" id="XP_030979076.1">
    <property type="nucleotide sequence ID" value="XM_031128710.1"/>
</dbReference>
<reference evidence="2" key="3">
    <citation type="submission" date="2025-08" db="UniProtKB">
        <authorList>
            <consortium name="RefSeq"/>
        </authorList>
    </citation>
    <scope>IDENTIFICATION</scope>
    <source>
        <strain evidence="2">NI907</strain>
    </source>
</reference>
<dbReference type="GeneID" id="41963618"/>
<accession>A0A6P8AVX6</accession>
<organism evidence="1 2">
    <name type="scientific">Pyricularia grisea</name>
    <name type="common">Crabgrass-specific blast fungus</name>
    <name type="synonym">Magnaporthe grisea</name>
    <dbReference type="NCBI Taxonomy" id="148305"/>
    <lineage>
        <taxon>Eukaryota</taxon>
        <taxon>Fungi</taxon>
        <taxon>Dikarya</taxon>
        <taxon>Ascomycota</taxon>
        <taxon>Pezizomycotina</taxon>
        <taxon>Sordariomycetes</taxon>
        <taxon>Sordariomycetidae</taxon>
        <taxon>Magnaporthales</taxon>
        <taxon>Pyriculariaceae</taxon>
        <taxon>Pyricularia</taxon>
    </lineage>
</organism>
<proteinExistence type="predicted"/>
<evidence type="ECO:0000313" key="1">
    <source>
        <dbReference type="Proteomes" id="UP000515153"/>
    </source>
</evidence>
<dbReference type="Proteomes" id="UP000515153">
    <property type="component" value="Chromosome V"/>
</dbReference>
<reference evidence="1 2" key="1">
    <citation type="journal article" date="2019" name="Mol. Biol. Evol.">
        <title>Blast fungal genomes show frequent chromosomal changes, gene gains and losses, and effector gene turnover.</title>
        <authorList>
            <person name="Gomez Luciano L.B."/>
            <person name="Jason Tsai I."/>
            <person name="Chuma I."/>
            <person name="Tosa Y."/>
            <person name="Chen Y.H."/>
            <person name="Li J.Y."/>
            <person name="Li M.Y."/>
            <person name="Jade Lu M.Y."/>
            <person name="Nakayashiki H."/>
            <person name="Li W.H."/>
        </authorList>
    </citation>
    <scope>NUCLEOTIDE SEQUENCE [LARGE SCALE GENOMIC DNA]</scope>
    <source>
        <strain evidence="1 2">NI907</strain>
    </source>
</reference>
<reference evidence="2" key="2">
    <citation type="submission" date="2019-10" db="EMBL/GenBank/DDBJ databases">
        <authorList>
            <consortium name="NCBI Genome Project"/>
        </authorList>
    </citation>
    <scope>NUCLEOTIDE SEQUENCE</scope>
    <source>
        <strain evidence="2">NI907</strain>
    </source>
</reference>
<name>A0A6P8AVX6_PYRGI</name>
<protein>
    <submittedName>
        <fullName evidence="2">Uncharacterized protein</fullName>
    </submittedName>
</protein>